<dbReference type="Pfam" id="PF17802">
    <property type="entry name" value="SpaA"/>
    <property type="match status" value="2"/>
</dbReference>
<dbReference type="Proteomes" id="UP000487882">
    <property type="component" value="Unassembled WGS sequence"/>
</dbReference>
<evidence type="ECO:0000313" key="4">
    <source>
        <dbReference type="EMBL" id="MUH59623.1"/>
    </source>
</evidence>
<keyword evidence="5" id="KW-1185">Reference proteome</keyword>
<reference evidence="4 5" key="1">
    <citation type="submission" date="2019-09" db="EMBL/GenBank/DDBJ databases">
        <title>Bifidobacterium canis sp. nov., isolated from the digestive tract of German Shepherd dog puppy.</title>
        <authorList>
            <person name="Bunesova V."/>
        </authorList>
    </citation>
    <scope>NUCLEOTIDE SEQUENCE [LARGE SCALE GENOMIC DNA]</scope>
    <source>
        <strain evidence="4 5">GSD1FS</strain>
    </source>
</reference>
<feature type="chain" id="PRO_5038884837" description="SpaA-like prealbumin fold domain-containing protein" evidence="2">
    <location>
        <begin position="23"/>
        <end position="807"/>
    </location>
</feature>
<dbReference type="EMBL" id="WNLP01000003">
    <property type="protein sequence ID" value="MUH59623.1"/>
    <property type="molecule type" value="Genomic_DNA"/>
</dbReference>
<evidence type="ECO:0000256" key="1">
    <source>
        <dbReference type="SAM" id="MobiDB-lite"/>
    </source>
</evidence>
<evidence type="ECO:0000259" key="3">
    <source>
        <dbReference type="Pfam" id="PF17802"/>
    </source>
</evidence>
<accession>A0A7K1J4N9</accession>
<gene>
    <name evidence="4" type="ORF">GSD1FS_0958</name>
</gene>
<dbReference type="PROSITE" id="PS51257">
    <property type="entry name" value="PROKAR_LIPOPROTEIN"/>
    <property type="match status" value="1"/>
</dbReference>
<protein>
    <recommendedName>
        <fullName evidence="3">SpaA-like prealbumin fold domain-containing protein</fullName>
    </recommendedName>
</protein>
<dbReference type="RefSeq" id="WP_155588583.1">
    <property type="nucleotide sequence ID" value="NZ_WNLP01000003.1"/>
</dbReference>
<dbReference type="InterPro" id="IPR041033">
    <property type="entry name" value="SpaA_PFL_dom_1"/>
</dbReference>
<keyword evidence="2" id="KW-0732">Signal</keyword>
<proteinExistence type="predicted"/>
<feature type="region of interest" description="Disordered" evidence="1">
    <location>
        <begin position="499"/>
        <end position="532"/>
    </location>
</feature>
<dbReference type="SUPFAM" id="SSF117074">
    <property type="entry name" value="Hypothetical protein PA1324"/>
    <property type="match status" value="1"/>
</dbReference>
<organism evidence="4 5">
    <name type="scientific">Bifidobacterium canis</name>
    <dbReference type="NCBI Taxonomy" id="2610880"/>
    <lineage>
        <taxon>Bacteria</taxon>
        <taxon>Bacillati</taxon>
        <taxon>Actinomycetota</taxon>
        <taxon>Actinomycetes</taxon>
        <taxon>Bifidobacteriales</taxon>
        <taxon>Bifidobacteriaceae</taxon>
        <taxon>Bifidobacterium</taxon>
    </lineage>
</organism>
<feature type="domain" description="SpaA-like prealbumin fold" evidence="3">
    <location>
        <begin position="474"/>
        <end position="586"/>
    </location>
</feature>
<feature type="compositionally biased region" description="Polar residues" evidence="1">
    <location>
        <begin position="502"/>
        <end position="517"/>
    </location>
</feature>
<dbReference type="InterPro" id="IPR013783">
    <property type="entry name" value="Ig-like_fold"/>
</dbReference>
<evidence type="ECO:0000256" key="2">
    <source>
        <dbReference type="SAM" id="SignalP"/>
    </source>
</evidence>
<dbReference type="AlphaFoldDB" id="A0A7K1J4N9"/>
<sequence length="807" mass="87189">MREKFADTAALVVACICAIAMACGTLALATPRNAVADEVSVPSYCGDKSVIMLTSTGEVYQVYVPDNKLPATGDVTTNNGEVAAQCIIPLPYLPAKIIINTALASTDPYRYVRTPGLTGGSGAKRWTYEALASNTENGDIWATLNTGSSTMQVYRLTKDVREEHASNPNPAYTLEDTRSKLSKTYWEQIGNPVAYSNRDTEMATGGAVDKATGAYYIAAVNSSQCHPTANSRVSQSCSTTSKTRVLANWDIDFYTTSGETPVKAGTLRLTDGDYALSNLASDIEFDEQGNLTVILSWNTSEAAKDPTTGRMTPKYTRYVRRVHIPVENVANKTFVPDSDSMLDTNTSLPITRPIESEGSPKDLYISGIGSLGQSSEDLTISMQDVSYPIGEQSLYNMTSDGTLTDVFDLPGNPPYHMTADQEGRPKAMVLENESLWGGGSSHKTTNGPSFGFWSNEITDIADGIGVEPPKPYYGSYQFKKIDDSNNALKDAEFTMWPRPSDGQCTSVPATDATSITLGSDGKPTGKKTVPSDDSGLVKFENVPLGQAKSSETKSSAWFCVVETKAPMDFKLNSTAWQVELKPGETTSGNDVKNERDTGTVTVVKYDDTVKTKTLEGAKFELVEDTNKNGKADSGEPVFANSNDVRTTGSDGKVTWTNVPLGKTYVIHEVSAPTGYKTMLEADSNAKEESFTLTSSVKEISRSVYDVRKEGQIVWGKYAEGTLTWAARGTINKGQTLPTHGTLTGSQWQLTYKPDSGNTEDATWTKTIADCTSNGCEVTDEGKQLLDGDATGGLFKLTNLKMGYIYPH</sequence>
<dbReference type="Gene3D" id="2.60.40.10">
    <property type="entry name" value="Immunoglobulins"/>
    <property type="match status" value="2"/>
</dbReference>
<evidence type="ECO:0000313" key="5">
    <source>
        <dbReference type="Proteomes" id="UP000487882"/>
    </source>
</evidence>
<dbReference type="GO" id="GO:0005975">
    <property type="term" value="P:carbohydrate metabolic process"/>
    <property type="evidence" value="ECO:0007669"/>
    <property type="project" value="UniProtKB-ARBA"/>
</dbReference>
<feature type="domain" description="SpaA-like prealbumin fold" evidence="3">
    <location>
        <begin position="598"/>
        <end position="677"/>
    </location>
</feature>
<feature type="signal peptide" evidence="2">
    <location>
        <begin position="1"/>
        <end position="22"/>
    </location>
</feature>
<comment type="caution">
    <text evidence="4">The sequence shown here is derived from an EMBL/GenBank/DDBJ whole genome shotgun (WGS) entry which is preliminary data.</text>
</comment>
<name>A0A7K1J4N9_9BIFI</name>